<evidence type="ECO:0000313" key="2">
    <source>
        <dbReference type="Proteomes" id="UP000238045"/>
    </source>
</evidence>
<evidence type="ECO:0000313" key="1">
    <source>
        <dbReference type="EMBL" id="PRC19643.1"/>
    </source>
</evidence>
<proteinExistence type="predicted"/>
<organism evidence="1 2">
    <name type="scientific">Pseudomonas poae</name>
    <dbReference type="NCBI Taxonomy" id="200451"/>
    <lineage>
        <taxon>Bacteria</taxon>
        <taxon>Pseudomonadati</taxon>
        <taxon>Pseudomonadota</taxon>
        <taxon>Gammaproteobacteria</taxon>
        <taxon>Pseudomonadales</taxon>
        <taxon>Pseudomonadaceae</taxon>
        <taxon>Pseudomonas</taxon>
    </lineage>
</organism>
<dbReference type="EMBL" id="PCQL01000008">
    <property type="protein sequence ID" value="PRC19643.1"/>
    <property type="molecule type" value="Genomic_DNA"/>
</dbReference>
<comment type="caution">
    <text evidence="1">The sequence shown here is derived from an EMBL/GenBank/DDBJ whole genome shotgun (WGS) entry which is preliminary data.</text>
</comment>
<name>A0A2S9EUN8_9PSED</name>
<reference evidence="1 2" key="1">
    <citation type="submission" date="2017-09" db="EMBL/GenBank/DDBJ databases">
        <title>Genomic, metabolic, and phenotypic characteristics of bacterial isolates from the natural microbiome of the model nematode Caenorhabditis elegans.</title>
        <authorList>
            <person name="Zimmermann J."/>
            <person name="Obeng N."/>
            <person name="Yang W."/>
            <person name="Obeng O."/>
            <person name="Kissoyan K."/>
            <person name="Pees B."/>
            <person name="Dirksen P."/>
            <person name="Hoppner M."/>
            <person name="Franke A."/>
            <person name="Rosenstiel P."/>
            <person name="Leippe M."/>
            <person name="Dierking K."/>
            <person name="Kaleta C."/>
            <person name="Schulenburg H."/>
        </authorList>
    </citation>
    <scope>NUCLEOTIDE SEQUENCE [LARGE SCALE GENOMIC DNA]</scope>
    <source>
        <strain evidence="1 2">MYb117</strain>
    </source>
</reference>
<dbReference type="Proteomes" id="UP000238045">
    <property type="component" value="Unassembled WGS sequence"/>
</dbReference>
<dbReference type="RefSeq" id="WP_105696521.1">
    <property type="nucleotide sequence ID" value="NZ_CP159260.1"/>
</dbReference>
<protein>
    <submittedName>
        <fullName evidence="1">Uncharacterized protein</fullName>
    </submittedName>
</protein>
<sequence length="64" mass="7196">MSEKPSDNDVAKLIGITENEVGTYRVNSDLRPDGRWLIYFGYQMPVALRKGLTGSFTFLMPEIG</sequence>
<dbReference type="AlphaFoldDB" id="A0A2S9EUN8"/>
<accession>A0A2S9EUN8</accession>
<keyword evidence="2" id="KW-1185">Reference proteome</keyword>
<gene>
    <name evidence="1" type="ORF">CQZ99_09860</name>
</gene>